<reference evidence="2" key="2">
    <citation type="journal article" date="2023" name="IMA Fungus">
        <title>Comparative genomic study of the Penicillium genus elucidates a diverse pangenome and 15 lateral gene transfer events.</title>
        <authorList>
            <person name="Petersen C."/>
            <person name="Sorensen T."/>
            <person name="Nielsen M.R."/>
            <person name="Sondergaard T.E."/>
            <person name="Sorensen J.L."/>
            <person name="Fitzpatrick D.A."/>
            <person name="Frisvad J.C."/>
            <person name="Nielsen K.L."/>
        </authorList>
    </citation>
    <scope>NUCLEOTIDE SEQUENCE</scope>
    <source>
        <strain evidence="2">IBT 16125</strain>
    </source>
</reference>
<keyword evidence="1" id="KW-0472">Membrane</keyword>
<evidence type="ECO:0000313" key="2">
    <source>
        <dbReference type="EMBL" id="KAJ5438698.1"/>
    </source>
</evidence>
<keyword evidence="1" id="KW-1133">Transmembrane helix</keyword>
<protein>
    <submittedName>
        <fullName evidence="2">Uncharacterized protein</fullName>
    </submittedName>
</protein>
<evidence type="ECO:0000313" key="3">
    <source>
        <dbReference type="Proteomes" id="UP001213681"/>
    </source>
</evidence>
<dbReference type="RefSeq" id="XP_056761927.1">
    <property type="nucleotide sequence ID" value="XM_056913078.1"/>
</dbReference>
<sequence length="328" mass="34821">MASGPISVSNGWWTFTNYAPLTTTFTPAPSCTASDRLSLGYINHGYVYLEYGVQCTSDVHYSDCLPTATTTVTTMPTPPNEKPWVGIGGYYSPGLYCPSGWETVGVAACDASSTLTSSGILSTTPAVTFSSSDPMSYYYETATWDDPATLLKSVLEPSQTMAVCCPSSFTADAYGGCYSIASDYKPTWGCQAYTGYNYEYGEVTETYTHGTRTRTRTYAGDEPTTTIYETETDTHYFKHYETSYYSAISYVPMVTLLHHESDLASASLASASVTGTGANASANATGTAAATSNAAVRLSGGRDRWGGIGQVFGVVMAAMGLGAAIVLQ</sequence>
<dbReference type="AlphaFoldDB" id="A0AAD6BYX3"/>
<feature type="transmembrane region" description="Helical" evidence="1">
    <location>
        <begin position="305"/>
        <end position="327"/>
    </location>
</feature>
<dbReference type="EMBL" id="JAPVEA010000008">
    <property type="protein sequence ID" value="KAJ5438698.1"/>
    <property type="molecule type" value="Genomic_DNA"/>
</dbReference>
<dbReference type="Proteomes" id="UP001213681">
    <property type="component" value="Unassembled WGS sequence"/>
</dbReference>
<organism evidence="2 3">
    <name type="scientific">Penicillium daleae</name>
    <dbReference type="NCBI Taxonomy" id="63821"/>
    <lineage>
        <taxon>Eukaryota</taxon>
        <taxon>Fungi</taxon>
        <taxon>Dikarya</taxon>
        <taxon>Ascomycota</taxon>
        <taxon>Pezizomycotina</taxon>
        <taxon>Eurotiomycetes</taxon>
        <taxon>Eurotiomycetidae</taxon>
        <taxon>Eurotiales</taxon>
        <taxon>Aspergillaceae</taxon>
        <taxon>Penicillium</taxon>
    </lineage>
</organism>
<comment type="caution">
    <text evidence="2">The sequence shown here is derived from an EMBL/GenBank/DDBJ whole genome shotgun (WGS) entry which is preliminary data.</text>
</comment>
<name>A0AAD6BYX3_9EURO</name>
<gene>
    <name evidence="2" type="ORF">N7458_009696</name>
</gene>
<reference evidence="2" key="1">
    <citation type="submission" date="2022-12" db="EMBL/GenBank/DDBJ databases">
        <authorList>
            <person name="Petersen C."/>
        </authorList>
    </citation>
    <scope>NUCLEOTIDE SEQUENCE</scope>
    <source>
        <strain evidence="2">IBT 16125</strain>
    </source>
</reference>
<proteinExistence type="predicted"/>
<accession>A0AAD6BYX3</accession>
<keyword evidence="1" id="KW-0812">Transmembrane</keyword>
<keyword evidence="3" id="KW-1185">Reference proteome</keyword>
<evidence type="ECO:0000256" key="1">
    <source>
        <dbReference type="SAM" id="Phobius"/>
    </source>
</evidence>
<dbReference type="GeneID" id="81603321"/>